<evidence type="ECO:0000313" key="2">
    <source>
        <dbReference type="EMBL" id="TWJ16695.1"/>
    </source>
</evidence>
<dbReference type="RefSeq" id="WP_145024713.1">
    <property type="nucleotide sequence ID" value="NZ_VLLN01000025.1"/>
</dbReference>
<dbReference type="InterPro" id="IPR046357">
    <property type="entry name" value="PPIase_dom_sf"/>
</dbReference>
<proteinExistence type="predicted"/>
<keyword evidence="3" id="KW-1185">Reference proteome</keyword>
<dbReference type="Proteomes" id="UP000319449">
    <property type="component" value="Unassembled WGS sequence"/>
</dbReference>
<protein>
    <recommendedName>
        <fullName evidence="4">Peptidylprolyl isomerase</fullName>
    </recommendedName>
</protein>
<dbReference type="EMBL" id="VLLN01000025">
    <property type="protein sequence ID" value="TWJ16695.1"/>
    <property type="molecule type" value="Genomic_DNA"/>
</dbReference>
<feature type="signal peptide" evidence="1">
    <location>
        <begin position="1"/>
        <end position="25"/>
    </location>
</feature>
<comment type="caution">
    <text evidence="2">The sequence shown here is derived from an EMBL/GenBank/DDBJ whole genome shotgun (WGS) entry which is preliminary data.</text>
</comment>
<dbReference type="OrthoDB" id="5397313at2"/>
<name>A0A562VFP1_9BACT</name>
<evidence type="ECO:0000256" key="1">
    <source>
        <dbReference type="SAM" id="SignalP"/>
    </source>
</evidence>
<evidence type="ECO:0000313" key="3">
    <source>
        <dbReference type="Proteomes" id="UP000319449"/>
    </source>
</evidence>
<dbReference type="GO" id="GO:0003755">
    <property type="term" value="F:peptidyl-prolyl cis-trans isomerase activity"/>
    <property type="evidence" value="ECO:0007669"/>
    <property type="project" value="InterPro"/>
</dbReference>
<dbReference type="Gene3D" id="3.10.50.40">
    <property type="match status" value="1"/>
</dbReference>
<feature type="chain" id="PRO_5022021009" description="Peptidylprolyl isomerase" evidence="1">
    <location>
        <begin position="26"/>
        <end position="275"/>
    </location>
</feature>
<evidence type="ECO:0008006" key="4">
    <source>
        <dbReference type="Google" id="ProtNLM"/>
    </source>
</evidence>
<sequence>MRMNNSFRLGTLLLAAACAGGCATAGTGAPIAAGDPVMLQYTCRLVDGTLAATTRSEEEVDNTSKASLYLRPAAPGPVSVIAGQGLKADKPVTTRSFEDEIAVQLAKRLVGLPAGVGSQLEISGDGSLLADGQSHKLPMATVRQRLKEHRLDRAGYKARTGKEPEIGQEFAVDPMVPGKVAEINGDEVLIRFTANVGSTVETPFGKGVIRETPEHFEIVLSPVVGSLVRTGPIVGRIAEANERQFVVDYSDFFGGETLTCTATPERSPSASQAAR</sequence>
<organism evidence="2 3">
    <name type="scientific">Geobacter argillaceus</name>
    <dbReference type="NCBI Taxonomy" id="345631"/>
    <lineage>
        <taxon>Bacteria</taxon>
        <taxon>Pseudomonadati</taxon>
        <taxon>Thermodesulfobacteriota</taxon>
        <taxon>Desulfuromonadia</taxon>
        <taxon>Geobacterales</taxon>
        <taxon>Geobacteraceae</taxon>
        <taxon>Geobacter</taxon>
    </lineage>
</organism>
<dbReference type="AlphaFoldDB" id="A0A562VFP1"/>
<gene>
    <name evidence="2" type="ORF">JN12_03267</name>
</gene>
<accession>A0A562VFP1</accession>
<keyword evidence="1" id="KW-0732">Signal</keyword>
<reference evidence="2 3" key="1">
    <citation type="submission" date="2019-07" db="EMBL/GenBank/DDBJ databases">
        <title>Genomic Encyclopedia of Archaeal and Bacterial Type Strains, Phase II (KMG-II): from individual species to whole genera.</title>
        <authorList>
            <person name="Goeker M."/>
        </authorList>
    </citation>
    <scope>NUCLEOTIDE SEQUENCE [LARGE SCALE GENOMIC DNA]</scope>
    <source>
        <strain evidence="2 3">ATCC BAA-1139</strain>
    </source>
</reference>